<dbReference type="EMBL" id="JAIXNE010000002">
    <property type="protein sequence ID" value="MCA6075374.1"/>
    <property type="molecule type" value="Genomic_DNA"/>
</dbReference>
<dbReference type="Gene3D" id="3.30.70.2860">
    <property type="match status" value="1"/>
</dbReference>
<dbReference type="EMBL" id="JAIXNE010000004">
    <property type="protein sequence ID" value="MCA6077679.1"/>
    <property type="molecule type" value="Genomic_DNA"/>
</dbReference>
<gene>
    <name evidence="3" type="ORF">LDX50_10865</name>
    <name evidence="4" type="ORF">LDX50_16835</name>
    <name evidence="5" type="ORF">LDX50_22555</name>
</gene>
<proteinExistence type="inferred from homology"/>
<accession>A0A9X1HSU9</accession>
<dbReference type="EMBL" id="JAIXNE010000003">
    <property type="protein sequence ID" value="MCA6076551.1"/>
    <property type="molecule type" value="Genomic_DNA"/>
</dbReference>
<dbReference type="PANTHER" id="PTHR13939">
    <property type="entry name" value="NICOTINAMIDE-NUCLEOTIDE AMIDOHYDROLASE PNCC"/>
    <property type="match status" value="1"/>
</dbReference>
<sequence>MDEIIKAEILTIGDEILYGQILDTNSQWISDVLDRAGIRITQKTTVGDNESDILRAFREAEDRADIVLITGGLGPTKDDLTKPLLARYFDCPMEPNPDALRQVSEFFQSKGLELTPVNELQATLPVCCEVVENKLGTAPGMWFHRDGKVFVSMPGVPHEMKKMMTDTVIPRLHEVFETAVIYHKLIKTIGIGESWLASKIQDWEDALPENIRLAYLPSLGQVKLRLTAFGTDRSVLEEQVAEQIEKLKPLAGNFIYGFNGDEIQEVIGRMLCDQCCTIATAESCTGGYLSHLITSVPGSSEYYVGSVIAYENTIKEALLGVQHQTLLDHGAVSEETALEMAAGIRKRTGAKIGVSTTGIAGPGGGTPEKPVGTVWIAYDDGKEAYARKLQLWKDRDVNIRATAVAVLNMIRIRLSKTIEVTE</sequence>
<dbReference type="InterPro" id="IPR008136">
    <property type="entry name" value="CinA_C"/>
</dbReference>
<dbReference type="Pfam" id="PF18146">
    <property type="entry name" value="CinA_KH"/>
    <property type="match status" value="1"/>
</dbReference>
<evidence type="ECO:0000313" key="4">
    <source>
        <dbReference type="EMBL" id="MCA6076551.1"/>
    </source>
</evidence>
<dbReference type="InterPro" id="IPR041424">
    <property type="entry name" value="CinA_KH"/>
</dbReference>
<evidence type="ECO:0000259" key="2">
    <source>
        <dbReference type="SMART" id="SM00852"/>
    </source>
</evidence>
<dbReference type="Proteomes" id="UP001139409">
    <property type="component" value="Unassembled WGS sequence"/>
</dbReference>
<evidence type="ECO:0000313" key="3">
    <source>
        <dbReference type="EMBL" id="MCA6075374.1"/>
    </source>
</evidence>
<evidence type="ECO:0000313" key="6">
    <source>
        <dbReference type="Proteomes" id="UP001139409"/>
    </source>
</evidence>
<dbReference type="SMART" id="SM00852">
    <property type="entry name" value="MoCF_biosynth"/>
    <property type="match status" value="1"/>
</dbReference>
<dbReference type="InterPro" id="IPR001453">
    <property type="entry name" value="MoaB/Mog_dom"/>
</dbReference>
<dbReference type="Pfam" id="PF02464">
    <property type="entry name" value="CinA"/>
    <property type="match status" value="1"/>
</dbReference>
<evidence type="ECO:0000313" key="5">
    <source>
        <dbReference type="EMBL" id="MCA6077679.1"/>
    </source>
</evidence>
<dbReference type="SUPFAM" id="SSF53218">
    <property type="entry name" value="Molybdenum cofactor biosynthesis proteins"/>
    <property type="match status" value="1"/>
</dbReference>
<comment type="similarity">
    <text evidence="1">Belongs to the CinA family.</text>
</comment>
<dbReference type="PANTHER" id="PTHR13939:SF0">
    <property type="entry name" value="NMN AMIDOHYDROLASE-LIKE PROTEIN YFAY"/>
    <property type="match status" value="1"/>
</dbReference>
<organism evidence="5 6">
    <name type="scientific">Fulvivirga sedimenti</name>
    <dbReference type="NCBI Taxonomy" id="2879465"/>
    <lineage>
        <taxon>Bacteria</taxon>
        <taxon>Pseudomonadati</taxon>
        <taxon>Bacteroidota</taxon>
        <taxon>Cytophagia</taxon>
        <taxon>Cytophagales</taxon>
        <taxon>Fulvivirgaceae</taxon>
        <taxon>Fulvivirga</taxon>
    </lineage>
</organism>
<dbReference type="AlphaFoldDB" id="A0A9X1HSU9"/>
<comment type="caution">
    <text evidence="5">The sequence shown here is derived from an EMBL/GenBank/DDBJ whole genome shotgun (WGS) entry which is preliminary data.</text>
</comment>
<dbReference type="InterPro" id="IPR036425">
    <property type="entry name" value="MoaB/Mog-like_dom_sf"/>
</dbReference>
<protein>
    <recommendedName>
        <fullName evidence="1">CinA-like protein</fullName>
    </recommendedName>
</protein>
<dbReference type="CDD" id="cd00885">
    <property type="entry name" value="cinA"/>
    <property type="match status" value="1"/>
</dbReference>
<dbReference type="NCBIfam" id="TIGR00200">
    <property type="entry name" value="cinA_nterm"/>
    <property type="match status" value="1"/>
</dbReference>
<dbReference type="Gene3D" id="3.40.980.10">
    <property type="entry name" value="MoaB/Mog-like domain"/>
    <property type="match status" value="1"/>
</dbReference>
<dbReference type="InterPro" id="IPR036653">
    <property type="entry name" value="CinA-like_C"/>
</dbReference>
<dbReference type="Pfam" id="PF00994">
    <property type="entry name" value="MoCF_biosynth"/>
    <property type="match status" value="1"/>
</dbReference>
<evidence type="ECO:0000256" key="1">
    <source>
        <dbReference type="HAMAP-Rule" id="MF_00226"/>
    </source>
</evidence>
<feature type="domain" description="MoaB/Mog" evidence="2">
    <location>
        <begin position="8"/>
        <end position="174"/>
    </location>
</feature>
<keyword evidence="6" id="KW-1185">Reference proteome</keyword>
<dbReference type="InterPro" id="IPR008135">
    <property type="entry name" value="Competence-induced_CinA"/>
</dbReference>
<reference evidence="5" key="1">
    <citation type="submission" date="2021-09" db="EMBL/GenBank/DDBJ databases">
        <title>Fulvivirga sp. isolated from coastal sediment.</title>
        <authorList>
            <person name="Yu H."/>
        </authorList>
    </citation>
    <scope>NUCLEOTIDE SEQUENCE</scope>
    <source>
        <strain evidence="5">1062</strain>
    </source>
</reference>
<name>A0A9X1HSU9_9BACT</name>
<dbReference type="PIRSF" id="PIRSF006728">
    <property type="entry name" value="CinA"/>
    <property type="match status" value="1"/>
</dbReference>
<dbReference type="NCBIfam" id="TIGR00177">
    <property type="entry name" value="molyb_syn"/>
    <property type="match status" value="1"/>
</dbReference>
<dbReference type="SUPFAM" id="SSF142433">
    <property type="entry name" value="CinA-like"/>
    <property type="match status" value="1"/>
</dbReference>
<dbReference type="NCBIfam" id="TIGR00199">
    <property type="entry name" value="PncC_domain"/>
    <property type="match status" value="1"/>
</dbReference>
<dbReference type="HAMAP" id="MF_00226_B">
    <property type="entry name" value="CinA_B"/>
    <property type="match status" value="1"/>
</dbReference>
<dbReference type="Gene3D" id="3.90.950.20">
    <property type="entry name" value="CinA-like"/>
    <property type="match status" value="1"/>
</dbReference>
<dbReference type="NCBIfam" id="NF001813">
    <property type="entry name" value="PRK00549.1"/>
    <property type="match status" value="1"/>
</dbReference>
<dbReference type="InterPro" id="IPR050101">
    <property type="entry name" value="CinA"/>
</dbReference>
<dbReference type="RefSeq" id="WP_225698477.1">
    <property type="nucleotide sequence ID" value="NZ_JAIXNE010000002.1"/>
</dbReference>